<comment type="caution">
    <text evidence="4">Lacks conserved residue(s) required for the propagation of feature annotation.</text>
</comment>
<dbReference type="SUPFAM" id="SSF52151">
    <property type="entry name" value="FabD/lysophospholipase-like"/>
    <property type="match status" value="1"/>
</dbReference>
<dbReference type="EMBL" id="ML119861">
    <property type="protein sequence ID" value="RPA72443.1"/>
    <property type="molecule type" value="Genomic_DNA"/>
</dbReference>
<dbReference type="InterPro" id="IPR056681">
    <property type="entry name" value="DUF7779"/>
</dbReference>
<protein>
    <recommendedName>
        <fullName evidence="5">PNPLA domain-containing protein</fullName>
    </recommendedName>
</protein>
<dbReference type="InterPro" id="IPR002641">
    <property type="entry name" value="PNPLA_dom"/>
</dbReference>
<dbReference type="GO" id="GO:0016020">
    <property type="term" value="C:membrane"/>
    <property type="evidence" value="ECO:0007669"/>
    <property type="project" value="TreeGrafter"/>
</dbReference>
<dbReference type="CDD" id="cd07216">
    <property type="entry name" value="Pat17_PNPLA8_PNPLA9_like3"/>
    <property type="match status" value="1"/>
</dbReference>
<keyword evidence="7" id="KW-1185">Reference proteome</keyword>
<dbReference type="PANTHER" id="PTHR24185">
    <property type="entry name" value="CALCIUM-INDEPENDENT PHOSPHOLIPASE A2-GAMMA"/>
    <property type="match status" value="1"/>
</dbReference>
<dbReference type="PROSITE" id="PS51635">
    <property type="entry name" value="PNPLA"/>
    <property type="match status" value="1"/>
</dbReference>
<keyword evidence="1 4" id="KW-0378">Hydrolase</keyword>
<feature type="domain" description="PNPLA" evidence="5">
    <location>
        <begin position="22"/>
        <end position="229"/>
    </location>
</feature>
<evidence type="ECO:0000313" key="7">
    <source>
        <dbReference type="Proteomes" id="UP000275078"/>
    </source>
</evidence>
<evidence type="ECO:0000256" key="1">
    <source>
        <dbReference type="ARBA" id="ARBA00022801"/>
    </source>
</evidence>
<evidence type="ECO:0000259" key="5">
    <source>
        <dbReference type="PROSITE" id="PS51635"/>
    </source>
</evidence>
<evidence type="ECO:0000256" key="3">
    <source>
        <dbReference type="ARBA" id="ARBA00023098"/>
    </source>
</evidence>
<dbReference type="InterPro" id="IPR027417">
    <property type="entry name" value="P-loop_NTPase"/>
</dbReference>
<gene>
    <name evidence="6" type="ORF">BJ508DRAFT_314726</name>
</gene>
<accession>A0A3N4HDV5</accession>
<dbReference type="Gene3D" id="3.40.1090.10">
    <property type="entry name" value="Cytosolic phospholipase A2 catalytic domain"/>
    <property type="match status" value="1"/>
</dbReference>
<dbReference type="GO" id="GO:0019369">
    <property type="term" value="P:arachidonate metabolic process"/>
    <property type="evidence" value="ECO:0007669"/>
    <property type="project" value="TreeGrafter"/>
</dbReference>
<keyword evidence="3 4" id="KW-0443">Lipid metabolism</keyword>
<dbReference type="Pfam" id="PF01734">
    <property type="entry name" value="Patatin"/>
    <property type="match status" value="1"/>
</dbReference>
<dbReference type="Proteomes" id="UP000275078">
    <property type="component" value="Unassembled WGS sequence"/>
</dbReference>
<evidence type="ECO:0000256" key="4">
    <source>
        <dbReference type="PROSITE-ProRule" id="PRU01161"/>
    </source>
</evidence>
<dbReference type="Pfam" id="PF25000">
    <property type="entry name" value="DUF7779"/>
    <property type="match status" value="1"/>
</dbReference>
<proteinExistence type="predicted"/>
<dbReference type="STRING" id="1160509.A0A3N4HDV5"/>
<feature type="short sequence motif" description="GXSXG" evidence="4">
    <location>
        <begin position="66"/>
        <end position="70"/>
    </location>
</feature>
<dbReference type="GO" id="GO:0016042">
    <property type="term" value="P:lipid catabolic process"/>
    <property type="evidence" value="ECO:0007669"/>
    <property type="project" value="UniProtKB-UniRule"/>
</dbReference>
<dbReference type="OrthoDB" id="1658288at2759"/>
<dbReference type="GO" id="GO:0047499">
    <property type="term" value="F:calcium-independent phospholipase A2 activity"/>
    <property type="evidence" value="ECO:0007669"/>
    <property type="project" value="TreeGrafter"/>
</dbReference>
<feature type="active site" description="Proton acceptor" evidence="4">
    <location>
        <position position="216"/>
    </location>
</feature>
<organism evidence="6 7">
    <name type="scientific">Ascobolus immersus RN42</name>
    <dbReference type="NCBI Taxonomy" id="1160509"/>
    <lineage>
        <taxon>Eukaryota</taxon>
        <taxon>Fungi</taxon>
        <taxon>Dikarya</taxon>
        <taxon>Ascomycota</taxon>
        <taxon>Pezizomycotina</taxon>
        <taxon>Pezizomycetes</taxon>
        <taxon>Pezizales</taxon>
        <taxon>Ascobolaceae</taxon>
        <taxon>Ascobolus</taxon>
    </lineage>
</organism>
<dbReference type="AlphaFoldDB" id="A0A3N4HDV5"/>
<dbReference type="PANTHER" id="PTHR24185:SF1">
    <property type="entry name" value="CALCIUM-INDEPENDENT PHOSPHOLIPASE A2-GAMMA"/>
    <property type="match status" value="1"/>
</dbReference>
<evidence type="ECO:0000256" key="2">
    <source>
        <dbReference type="ARBA" id="ARBA00022963"/>
    </source>
</evidence>
<sequence>MPKQVQERPLRLLSLVVQCSDKFLDGGGVKGLSSLLILDRIFRTMQEEGGYQEMPKPCDYFDVICGTSTGGLIAIMLGRLEMTIEDTIEAFESFAGTVFAERLDNKAKVLRLLNAFSGRKAWFRGEDLENCVKELIGRQGLDPDAPLRPVSETSRCKVFVTAVRTKPVRLELLRSYKTTSHTEHDYKCTIWQAARATSAANLFFEPIKLGRGEFFDGSWTAINPINELMAEVSRIYEEPRFGCILSLGTGQLGIKYLNPRAKIPDLAKSCKDLLLNANRIAQDFVVEGTLGWKLTKAEKYFRLDLDVGAEDIGLEKWKKMGDLEGFVFEYLKKIEQANKVLACSKSLLNPTPYAATTNYSAPKHSMIPEDVNANFTGREYVFSRINLLFAESEANNQRVLLWGLGGIGKTQIALRYSERALSDRSVFWLQADTEATLRESALKAISLLSGPTGSNDGDAGNTTGISRSVKDLPALLKALGYPWLLVIDNADDIDMFKKQGSEGAFSLSEIMPRSQFGRILMTSRDARIAGLDNGSVVPAKNGINVEAMTPEEARITFQKSIPENLYAELGMDTGTTDLEIVLKLFDGLPLAVSQAAAYIRETRTPIMEYLKEFRTAIATGTDPFYREDSQKASVFTTWNISYRKLNGNGSAELDTGEKSQPRKSAAAKLLDLTTMFEHNGIPEGTLRGAWMTTCSTHTAADKSFRQAAGLLLNFSIISRNPKDNTYSLHPLVHEWTMRQLMEEEKRKYLNCIISEYWRSFSFEGTTLDGISLLTGKNVLPAKWDFSLALRLFPHCVRAVDLAVDLGPSFQHLGTVCLSLSSLYLYAFRRPKTSAKYAEQSFRLSDHDDISLIERSERQLVLSEAYLKSDNNEELISHCRDVITRHMEDREDRAVWLNYSCSRLLSHALCKLERVEDAITTLVEELSGLEAQVEKGADAISGTSMGRELAFITQVSLVKVLHYCSGDDEKQVYSQRLAKELLQECTVHQNVKIESSNDVEYLARNPRYYADLRAVIIADTSNDLKEWAALYKENLDRQITSTRLGIKDIGTLQCCMVVLELLPGLATQDGSRLAAAETICEEFLDEMPAVNETRQGGETFASWAYLISLYGRVLIFKNALQEAEGQLERSKDMFVLWRADGGSCSSFQQALEACGVFHLATCYQLQWKLLKVEEIRREFKTVIDDYEARNNYTIEGAAEWFRWYWRSQAPTTGRLSRIRNHFRRRHGN</sequence>
<name>A0A3N4HDV5_ASCIM</name>
<feature type="active site" description="Nucleophile" evidence="4">
    <location>
        <position position="68"/>
    </location>
</feature>
<dbReference type="InterPro" id="IPR016035">
    <property type="entry name" value="Acyl_Trfase/lysoPLipase"/>
</dbReference>
<evidence type="ECO:0000313" key="6">
    <source>
        <dbReference type="EMBL" id="RPA72443.1"/>
    </source>
</evidence>
<keyword evidence="2 4" id="KW-0442">Lipid degradation</keyword>
<reference evidence="6 7" key="1">
    <citation type="journal article" date="2018" name="Nat. Ecol. Evol.">
        <title>Pezizomycetes genomes reveal the molecular basis of ectomycorrhizal truffle lifestyle.</title>
        <authorList>
            <person name="Murat C."/>
            <person name="Payen T."/>
            <person name="Noel B."/>
            <person name="Kuo A."/>
            <person name="Morin E."/>
            <person name="Chen J."/>
            <person name="Kohler A."/>
            <person name="Krizsan K."/>
            <person name="Balestrini R."/>
            <person name="Da Silva C."/>
            <person name="Montanini B."/>
            <person name="Hainaut M."/>
            <person name="Levati E."/>
            <person name="Barry K.W."/>
            <person name="Belfiori B."/>
            <person name="Cichocki N."/>
            <person name="Clum A."/>
            <person name="Dockter R.B."/>
            <person name="Fauchery L."/>
            <person name="Guy J."/>
            <person name="Iotti M."/>
            <person name="Le Tacon F."/>
            <person name="Lindquist E.A."/>
            <person name="Lipzen A."/>
            <person name="Malagnac F."/>
            <person name="Mello A."/>
            <person name="Molinier V."/>
            <person name="Miyauchi S."/>
            <person name="Poulain J."/>
            <person name="Riccioni C."/>
            <person name="Rubini A."/>
            <person name="Sitrit Y."/>
            <person name="Splivallo R."/>
            <person name="Traeger S."/>
            <person name="Wang M."/>
            <person name="Zifcakova L."/>
            <person name="Wipf D."/>
            <person name="Zambonelli A."/>
            <person name="Paolocci F."/>
            <person name="Nowrousian M."/>
            <person name="Ottonello S."/>
            <person name="Baldrian P."/>
            <person name="Spatafora J.W."/>
            <person name="Henrissat B."/>
            <person name="Nagy L.G."/>
            <person name="Aury J.M."/>
            <person name="Wincker P."/>
            <person name="Grigoriev I.V."/>
            <person name="Bonfante P."/>
            <person name="Martin F.M."/>
        </authorList>
    </citation>
    <scope>NUCLEOTIDE SEQUENCE [LARGE SCALE GENOMIC DNA]</scope>
    <source>
        <strain evidence="6 7">RN42</strain>
    </source>
</reference>
<feature type="short sequence motif" description="GXGXXG" evidence="4">
    <location>
        <begin position="26"/>
        <end position="31"/>
    </location>
</feature>
<dbReference type="SUPFAM" id="SSF52540">
    <property type="entry name" value="P-loop containing nucleoside triphosphate hydrolases"/>
    <property type="match status" value="1"/>
</dbReference>
<dbReference type="GO" id="GO:0046486">
    <property type="term" value="P:glycerolipid metabolic process"/>
    <property type="evidence" value="ECO:0007669"/>
    <property type="project" value="UniProtKB-ARBA"/>
</dbReference>
<dbReference type="Gene3D" id="3.40.50.300">
    <property type="entry name" value="P-loop containing nucleotide triphosphate hydrolases"/>
    <property type="match status" value="1"/>
</dbReference>